<dbReference type="InterPro" id="IPR043502">
    <property type="entry name" value="DNA/RNA_pol_sf"/>
</dbReference>
<comment type="caution">
    <text evidence="2">The sequence shown here is derived from an EMBL/GenBank/DDBJ whole genome shotgun (WGS) entry which is preliminary data.</text>
</comment>
<dbReference type="OrthoDB" id="411871at2759"/>
<protein>
    <recommendedName>
        <fullName evidence="1">Reverse transcriptase domain-containing protein</fullName>
    </recommendedName>
</protein>
<name>A0A016UMK5_9BILA</name>
<dbReference type="GO" id="GO:0003824">
    <property type="term" value="F:catalytic activity"/>
    <property type="evidence" value="ECO:0007669"/>
    <property type="project" value="InterPro"/>
</dbReference>
<dbReference type="SUPFAM" id="SSF56219">
    <property type="entry name" value="DNase I-like"/>
    <property type="match status" value="1"/>
</dbReference>
<dbReference type="CDD" id="cd01650">
    <property type="entry name" value="RT_nLTR_like"/>
    <property type="match status" value="1"/>
</dbReference>
<dbReference type="Gene3D" id="3.60.10.10">
    <property type="entry name" value="Endonuclease/exonuclease/phosphatase"/>
    <property type="match status" value="1"/>
</dbReference>
<dbReference type="AlphaFoldDB" id="A0A016UMK5"/>
<evidence type="ECO:0000313" key="3">
    <source>
        <dbReference type="Proteomes" id="UP000024635"/>
    </source>
</evidence>
<dbReference type="Proteomes" id="UP000024635">
    <property type="component" value="Unassembled WGS sequence"/>
</dbReference>
<dbReference type="PANTHER" id="PTHR47510:SF3">
    <property type="entry name" value="ENDO_EXONUCLEASE_PHOSPHATASE DOMAIN-CONTAINING PROTEIN"/>
    <property type="match status" value="1"/>
</dbReference>
<dbReference type="InterPro" id="IPR036691">
    <property type="entry name" value="Endo/exonu/phosph_ase_sf"/>
</dbReference>
<reference evidence="3" key="1">
    <citation type="journal article" date="2015" name="Nat. Genet.">
        <title>The genome and transcriptome of the zoonotic hookworm Ancylostoma ceylanicum identify infection-specific gene families.</title>
        <authorList>
            <person name="Schwarz E.M."/>
            <person name="Hu Y."/>
            <person name="Antoshechkin I."/>
            <person name="Miller M.M."/>
            <person name="Sternberg P.W."/>
            <person name="Aroian R.V."/>
        </authorList>
    </citation>
    <scope>NUCLEOTIDE SEQUENCE</scope>
    <source>
        <strain evidence="3">HY135</strain>
    </source>
</reference>
<dbReference type="Pfam" id="PF00078">
    <property type="entry name" value="RVT_1"/>
    <property type="match status" value="1"/>
</dbReference>
<dbReference type="EMBL" id="JARK01001369">
    <property type="protein sequence ID" value="EYC16425.1"/>
    <property type="molecule type" value="Genomic_DNA"/>
</dbReference>
<dbReference type="PANTHER" id="PTHR47510">
    <property type="entry name" value="REVERSE TRANSCRIPTASE DOMAIN-CONTAINING PROTEIN"/>
    <property type="match status" value="1"/>
</dbReference>
<gene>
    <name evidence="2" type="primary">Acey_s0033.g2652</name>
    <name evidence="2" type="ORF">Y032_0033g2652</name>
</gene>
<dbReference type="PRINTS" id="PR01345">
    <property type="entry name" value="CERVTRCPTASE"/>
</dbReference>
<evidence type="ECO:0000259" key="1">
    <source>
        <dbReference type="PROSITE" id="PS50878"/>
    </source>
</evidence>
<dbReference type="InterPro" id="IPR005135">
    <property type="entry name" value="Endo/exonuclease/phosphatase"/>
</dbReference>
<proteinExistence type="predicted"/>
<dbReference type="STRING" id="53326.A0A016UMK5"/>
<evidence type="ECO:0000313" key="2">
    <source>
        <dbReference type="EMBL" id="EYC16425.1"/>
    </source>
</evidence>
<dbReference type="InterPro" id="IPR000477">
    <property type="entry name" value="RT_dom"/>
</dbReference>
<dbReference type="SUPFAM" id="SSF56672">
    <property type="entry name" value="DNA/RNA polymerases"/>
    <property type="match status" value="1"/>
</dbReference>
<accession>A0A016UMK5</accession>
<dbReference type="Pfam" id="PF14529">
    <property type="entry name" value="Exo_endo_phos_2"/>
    <property type="match status" value="1"/>
</dbReference>
<dbReference type="PROSITE" id="PS50878">
    <property type="entry name" value="RT_POL"/>
    <property type="match status" value="1"/>
</dbReference>
<keyword evidence="3" id="KW-1185">Reference proteome</keyword>
<organism evidence="2 3">
    <name type="scientific">Ancylostoma ceylanicum</name>
    <dbReference type="NCBI Taxonomy" id="53326"/>
    <lineage>
        <taxon>Eukaryota</taxon>
        <taxon>Metazoa</taxon>
        <taxon>Ecdysozoa</taxon>
        <taxon>Nematoda</taxon>
        <taxon>Chromadorea</taxon>
        <taxon>Rhabditida</taxon>
        <taxon>Rhabditina</taxon>
        <taxon>Rhabditomorpha</taxon>
        <taxon>Strongyloidea</taxon>
        <taxon>Ancylostomatidae</taxon>
        <taxon>Ancylostomatinae</taxon>
        <taxon>Ancylostoma</taxon>
    </lineage>
</organism>
<feature type="domain" description="Reverse transcriptase" evidence="1">
    <location>
        <begin position="428"/>
        <end position="683"/>
    </location>
</feature>
<sequence>MITETWLSTKFSDSDISCNLPYIVLRKDRVVKKGGGVCALIHEQVIFEHIKFDSKLACDVLAFDIYPEAASRHRFILVYRPPASNIHEDKELISLLEDLSSTACEVTILGDLNLSDIEWSSMKTRNSSSAEFLALFNSLGLNQLVDSPTRGNSILDVILSSSSSLSVNEILPPLGYSDHNIITFSIAMKNPDKCIDKHLDFSMADVAAIKAELSSIDWFQVFANYTDVNDVYTRFIQVLHKTISRFVPYRKPRDTFEHYPPHIVNLFDQKRRLFCETVDPLRFENYKNVCQKLNYHLKRFLSYRERKMSLGKNIKKLFSQMKFRISNKRCPPSLEDELGNKFVKASEKADALARYFSTVFNNASSSCPVIDSLSSTECPTPCIEVNEVRKYLKASKGTFSLTSDQIPPFFFKKFADQLCRPLSHIFNISLITGEVPLTWKKAIITPIPKIPLAVNVSDFRPISILPTPCRIMEKIIAKSILEWCLKIRCIPEEQHGFLPSCSTSIQLIQCYQDWVTAVSEGKYVEVVYFDLSKAFDTVDHLSLLRKLESIGVKNNLLKWFESYLSDRKFAVRVQEQLSSENSSPSGVPQGSVLSPLLFNIYSMDIANFVKTDPRIRIAAYADDIKIYAAYNALEKQEIRAKLRQSIEQMLSWAQTWRIKVNTSKSHVLMLGGNNEQPEYGIPIKKVDSIRDLGVLVDCSLKYSQHIEELAARARRIMHCILRNLHTSEVSVLVKLYKAYVLPVLEYCSQLWNPVLKKEIQKIEKIQKTFTRIVFYRAFPNEGYPQAMPDYKARLQVLGLKSLIYRRAQADVIMGFKILRGEVRLKPSQLWIFRPKNDRRFSINLLPSRSGRWHSNLQRNSFAYRTSQFLNKLPPFLAASKDSKTLKKRIRNMNLLSLLGLEDIA</sequence>